<dbReference type="AlphaFoldDB" id="A0A1Q8CPP2"/>
<dbReference type="Gene3D" id="2.60.40.10">
    <property type="entry name" value="Immunoglobulins"/>
    <property type="match status" value="1"/>
</dbReference>
<feature type="compositionally biased region" description="Low complexity" evidence="1">
    <location>
        <begin position="77"/>
        <end position="90"/>
    </location>
</feature>
<evidence type="ECO:0000256" key="2">
    <source>
        <dbReference type="SAM" id="Phobius"/>
    </source>
</evidence>
<feature type="compositionally biased region" description="Low complexity" evidence="1">
    <location>
        <begin position="947"/>
        <end position="956"/>
    </location>
</feature>
<feature type="region of interest" description="Disordered" evidence="1">
    <location>
        <begin position="935"/>
        <end position="983"/>
    </location>
</feature>
<dbReference type="InterPro" id="IPR047589">
    <property type="entry name" value="DUF11_rpt"/>
</dbReference>
<dbReference type="EMBL" id="MSIE01000030">
    <property type="protein sequence ID" value="OLF16316.1"/>
    <property type="molecule type" value="Genomic_DNA"/>
</dbReference>
<evidence type="ECO:0000259" key="4">
    <source>
        <dbReference type="Pfam" id="PF24346"/>
    </source>
</evidence>
<evidence type="ECO:0000313" key="5">
    <source>
        <dbReference type="EMBL" id="OLF16316.1"/>
    </source>
</evidence>
<feature type="domain" description="DUF7507" evidence="4">
    <location>
        <begin position="383"/>
        <end position="473"/>
    </location>
</feature>
<reference evidence="5 6" key="1">
    <citation type="submission" date="2016-12" db="EMBL/GenBank/DDBJ databases">
        <title>The draft genome sequence of Actinophytocola sp. 11-183.</title>
        <authorList>
            <person name="Wang W."/>
            <person name="Yuan L."/>
        </authorList>
    </citation>
    <scope>NUCLEOTIDE SEQUENCE [LARGE SCALE GENOMIC DNA]</scope>
    <source>
        <strain evidence="5 6">11-183</strain>
    </source>
</reference>
<evidence type="ECO:0000313" key="6">
    <source>
        <dbReference type="Proteomes" id="UP000185596"/>
    </source>
</evidence>
<keyword evidence="2" id="KW-0812">Transmembrane</keyword>
<dbReference type="InterPro" id="IPR001434">
    <property type="entry name" value="OmcB-like_DUF11"/>
</dbReference>
<feature type="compositionally biased region" description="Polar residues" evidence="1">
    <location>
        <begin position="40"/>
        <end position="52"/>
    </location>
</feature>
<dbReference type="InterPro" id="IPR051172">
    <property type="entry name" value="Chlamydia_OmcB"/>
</dbReference>
<feature type="compositionally biased region" description="Acidic residues" evidence="1">
    <location>
        <begin position="91"/>
        <end position="104"/>
    </location>
</feature>
<feature type="transmembrane region" description="Helical" evidence="2">
    <location>
        <begin position="1000"/>
        <end position="1019"/>
    </location>
</feature>
<keyword evidence="6" id="KW-1185">Reference proteome</keyword>
<comment type="caution">
    <text evidence="5">The sequence shown here is derived from an EMBL/GenBank/DDBJ whole genome shotgun (WGS) entry which is preliminary data.</text>
</comment>
<dbReference type="Proteomes" id="UP000185596">
    <property type="component" value="Unassembled WGS sequence"/>
</dbReference>
<dbReference type="PANTHER" id="PTHR34819:SF3">
    <property type="entry name" value="CELL SURFACE PROTEIN"/>
    <property type="match status" value="1"/>
</dbReference>
<feature type="compositionally biased region" description="Gly residues" evidence="1">
    <location>
        <begin position="965"/>
        <end position="983"/>
    </location>
</feature>
<proteinExistence type="predicted"/>
<dbReference type="PANTHER" id="PTHR34819">
    <property type="entry name" value="LARGE CYSTEINE-RICH PERIPLASMIC PROTEIN OMCB"/>
    <property type="match status" value="1"/>
</dbReference>
<name>A0A1Q8CPP2_9PSEU</name>
<feature type="compositionally biased region" description="Low complexity" evidence="1">
    <location>
        <begin position="8"/>
        <end position="37"/>
    </location>
</feature>
<dbReference type="Pfam" id="PF24346">
    <property type="entry name" value="DUF7507"/>
    <property type="match status" value="6"/>
</dbReference>
<dbReference type="InterPro" id="IPR055354">
    <property type="entry name" value="DUF7507"/>
</dbReference>
<sequence length="1029" mass="103227">MFLAVGIPAAAVDDVPVADPAAVPVASSSPEAPAVEAEQPENSENTSETPVETPSEPAEEPQSEPAGEPAEEPAEEPAPGESETVTGESGTEPDTDAEPAETEESAQPSTPDSKEPAEAPAATENRLAASADLAVTKSGPEAAAPASAITWQITVTNNGPETAGSFTLVDNVPAVVTGVVSTTPGCSVVGNAVTCTGGPLASGQQATIQITGTTPANFTFPLINTATASVGPGDTDPNTANNSGTAITTTATPAPSLGLVALALLQDTNHDDYGTLGETVRYTVTVTNTGNVTLTNLEVRHNGEVITCAATVLPVRQGTTCTVPNHVITAEDVEAGQVVTTTRATATAPNGQAVQSPESVTNIPVFQPIHRLGLVKRAALVDANGNGVADIGEAINYSFTVNNFGNVTLTGLRVVDPSLTGVTCQQASIVPGTPVRCTSDAPHITDADDVAEGQVVNSAFAQAAAPGGAEVVSHPSATNTPTISATPGLALDKIADLDDDNGNGLADLGEFIRWTFVVVNNGNVRLVDVRVEDPTAGVVNCPETELEPLQPTTCEAAQPRRVTEADILAGEITNTAVAHANTDPGGAPVVSPPDSTTTPTAPAAPALTLDKVATLNDLNDNDLADLGETIDYSFVIVNTGNVTLTNIEVTDPKVGPVTCPLTILAPSSAVTCSSELYTVTQADIDAGVVRNTAVARGTPPQGPPVETPPDSAEVPVADPGLTITKDADLNDTDGDALADVGETIDYSFVLTNTGNVPLTNVQVNDPKAGDVTCPAGPLAPGDSVTCTAPPYTVTDADIDAGVVRNVATGSGQPPGTGPPIVTPPVTVDVPVDEGSGGGGGGAGGDQPSLELIKRADLADQDGDGLADAGEEVTYTFAVTNTGDVELIDIIVNDPKISDITCPQSTLEPGASMICTAPVYVVTEADVESGRVYNVATATGTPGEGGEPVESPPSSVSIPVDEEDGASGGGPSTAGGGGASTAGGDGDGDGGLAYTGVGTPAAILGWALLFITSGATLLAASRRTRVTRTR</sequence>
<accession>A0A1Q8CPP2</accession>
<gene>
    <name evidence="5" type="ORF">BU204_17165</name>
</gene>
<dbReference type="RefSeq" id="WP_075126698.1">
    <property type="nucleotide sequence ID" value="NZ_MSIE01000030.1"/>
</dbReference>
<feature type="domain" description="DUF7507" evidence="4">
    <location>
        <begin position="487"/>
        <end position="591"/>
    </location>
</feature>
<feature type="domain" description="DUF7507" evidence="4">
    <location>
        <begin position="604"/>
        <end position="707"/>
    </location>
</feature>
<dbReference type="GO" id="GO:0005975">
    <property type="term" value="P:carbohydrate metabolic process"/>
    <property type="evidence" value="ECO:0007669"/>
    <property type="project" value="UniProtKB-ARBA"/>
</dbReference>
<feature type="domain" description="DUF7507" evidence="4">
    <location>
        <begin position="261"/>
        <end position="356"/>
    </location>
</feature>
<evidence type="ECO:0000256" key="1">
    <source>
        <dbReference type="SAM" id="MobiDB-lite"/>
    </source>
</evidence>
<keyword evidence="2" id="KW-1133">Transmembrane helix</keyword>
<keyword evidence="2" id="KW-0472">Membrane</keyword>
<feature type="domain" description="DUF7507" evidence="4">
    <location>
        <begin position="719"/>
        <end position="819"/>
    </location>
</feature>
<dbReference type="STRING" id="1912961.BU204_17165"/>
<organism evidence="5 6">
    <name type="scientific">Actinophytocola xanthii</name>
    <dbReference type="NCBI Taxonomy" id="1912961"/>
    <lineage>
        <taxon>Bacteria</taxon>
        <taxon>Bacillati</taxon>
        <taxon>Actinomycetota</taxon>
        <taxon>Actinomycetes</taxon>
        <taxon>Pseudonocardiales</taxon>
        <taxon>Pseudonocardiaceae</taxon>
    </lineage>
</organism>
<feature type="domain" description="DUF7507" evidence="4">
    <location>
        <begin position="846"/>
        <end position="950"/>
    </location>
</feature>
<feature type="domain" description="DUF11" evidence="3">
    <location>
        <begin position="132"/>
        <end position="246"/>
    </location>
</feature>
<dbReference type="Pfam" id="PF01345">
    <property type="entry name" value="DUF11"/>
    <property type="match status" value="1"/>
</dbReference>
<evidence type="ECO:0000259" key="3">
    <source>
        <dbReference type="Pfam" id="PF01345"/>
    </source>
</evidence>
<dbReference type="NCBIfam" id="TIGR01451">
    <property type="entry name" value="B_ant_repeat"/>
    <property type="match status" value="6"/>
</dbReference>
<feature type="region of interest" description="Disordered" evidence="1">
    <location>
        <begin position="1"/>
        <end position="122"/>
    </location>
</feature>
<dbReference type="OrthoDB" id="3584537at2"/>
<protein>
    <submittedName>
        <fullName evidence="5">Uncharacterized protein</fullName>
    </submittedName>
</protein>
<dbReference type="InterPro" id="IPR013783">
    <property type="entry name" value="Ig-like_fold"/>
</dbReference>